<dbReference type="EMBL" id="BSYO01000009">
    <property type="protein sequence ID" value="GMH10127.1"/>
    <property type="molecule type" value="Genomic_DNA"/>
</dbReference>
<accession>A0AAD3SGI0</accession>
<dbReference type="PANTHER" id="PTHR46119">
    <property type="entry name" value="OS08G0405700 PROTEIN"/>
    <property type="match status" value="1"/>
</dbReference>
<feature type="compositionally biased region" description="Low complexity" evidence="1">
    <location>
        <begin position="24"/>
        <end position="35"/>
    </location>
</feature>
<evidence type="ECO:0000313" key="3">
    <source>
        <dbReference type="EMBL" id="GMH10127.1"/>
    </source>
</evidence>
<dbReference type="Gene3D" id="3.30.70.100">
    <property type="match status" value="1"/>
</dbReference>
<dbReference type="GO" id="GO:0046872">
    <property type="term" value="F:metal ion binding"/>
    <property type="evidence" value="ECO:0007669"/>
    <property type="project" value="InterPro"/>
</dbReference>
<dbReference type="PANTHER" id="PTHR46119:SF15">
    <property type="entry name" value="PROTEIN SODIUM POTASSIUM ROOT DEFECTIVE 2"/>
    <property type="match status" value="1"/>
</dbReference>
<evidence type="ECO:0000256" key="1">
    <source>
        <dbReference type="SAM" id="MobiDB-lite"/>
    </source>
</evidence>
<proteinExistence type="predicted"/>
<feature type="compositionally biased region" description="Low complexity" evidence="1">
    <location>
        <begin position="262"/>
        <end position="273"/>
    </location>
</feature>
<feature type="region of interest" description="Disordered" evidence="1">
    <location>
        <begin position="262"/>
        <end position="284"/>
    </location>
</feature>
<keyword evidence="4" id="KW-1185">Reference proteome</keyword>
<comment type="caution">
    <text evidence="3">The sequence shown here is derived from an EMBL/GenBank/DDBJ whole genome shotgun (WGS) entry which is preliminary data.</text>
</comment>
<protein>
    <recommendedName>
        <fullName evidence="2">HMA domain-containing protein</fullName>
    </recommendedName>
</protein>
<dbReference type="InterPro" id="IPR044526">
    <property type="entry name" value="NAKR1-3"/>
</dbReference>
<organism evidence="3 4">
    <name type="scientific">Nepenthes gracilis</name>
    <name type="common">Slender pitcher plant</name>
    <dbReference type="NCBI Taxonomy" id="150966"/>
    <lineage>
        <taxon>Eukaryota</taxon>
        <taxon>Viridiplantae</taxon>
        <taxon>Streptophyta</taxon>
        <taxon>Embryophyta</taxon>
        <taxon>Tracheophyta</taxon>
        <taxon>Spermatophyta</taxon>
        <taxon>Magnoliopsida</taxon>
        <taxon>eudicotyledons</taxon>
        <taxon>Gunneridae</taxon>
        <taxon>Pentapetalae</taxon>
        <taxon>Caryophyllales</taxon>
        <taxon>Nepenthaceae</taxon>
        <taxon>Nepenthes</taxon>
    </lineage>
</organism>
<dbReference type="InterPro" id="IPR036163">
    <property type="entry name" value="HMA_dom_sf"/>
</dbReference>
<feature type="region of interest" description="Disordered" evidence="1">
    <location>
        <begin position="18"/>
        <end position="120"/>
    </location>
</feature>
<dbReference type="AlphaFoldDB" id="A0AAD3SGI0"/>
<feature type="domain" description="HMA" evidence="2">
    <location>
        <begin position="196"/>
        <end position="262"/>
    </location>
</feature>
<dbReference type="Proteomes" id="UP001279734">
    <property type="component" value="Unassembled WGS sequence"/>
</dbReference>
<evidence type="ECO:0000259" key="2">
    <source>
        <dbReference type="PROSITE" id="PS50846"/>
    </source>
</evidence>
<feature type="compositionally biased region" description="Basic and acidic residues" evidence="1">
    <location>
        <begin position="43"/>
        <end position="56"/>
    </location>
</feature>
<reference evidence="3" key="1">
    <citation type="submission" date="2023-05" db="EMBL/GenBank/DDBJ databases">
        <title>Nepenthes gracilis genome sequencing.</title>
        <authorList>
            <person name="Fukushima K."/>
        </authorList>
    </citation>
    <scope>NUCLEOTIDE SEQUENCE</scope>
    <source>
        <strain evidence="3">SING2019-196</strain>
    </source>
</reference>
<feature type="compositionally biased region" description="Polar residues" evidence="1">
    <location>
        <begin position="59"/>
        <end position="83"/>
    </location>
</feature>
<dbReference type="PROSITE" id="PS50846">
    <property type="entry name" value="HMA_2"/>
    <property type="match status" value="1"/>
</dbReference>
<dbReference type="InterPro" id="IPR006121">
    <property type="entry name" value="HMA_dom"/>
</dbReference>
<evidence type="ECO:0000313" key="4">
    <source>
        <dbReference type="Proteomes" id="UP001279734"/>
    </source>
</evidence>
<gene>
    <name evidence="3" type="ORF">Nepgr_011968</name>
</gene>
<dbReference type="SUPFAM" id="SSF55008">
    <property type="entry name" value="HMA, heavy metal-associated domain"/>
    <property type="match status" value="1"/>
</dbReference>
<dbReference type="Pfam" id="PF00403">
    <property type="entry name" value="HMA"/>
    <property type="match status" value="1"/>
</dbReference>
<dbReference type="CDD" id="cd00371">
    <property type="entry name" value="HMA"/>
    <property type="match status" value="1"/>
</dbReference>
<name>A0AAD3SGI0_NEPGR</name>
<sequence length="284" mass="30320">MKGFNISCASQASTAICTSMEKPSSSSSASSSSAAPQSVGGRAIDRHNPIIRDGRRVIRSSTLTAPSSSDQMPASSPKPNLQQKGRKKNMKKLVDFNKKGNAKPVTIHDDHPQSRKKSLSMPSDLVLKGCTARPGDYITPPESSRYLLDDRVFLDGLPDLDPILAPPAYDSTKKAEVAQTEAAKTPKPPSTAASSHQVVVLRVSLHCKGCEGKVRKHISRMEGVTSYSIDFAAKKVTVIGDVTPLGVLASISKVKNAQLWTPATSSSSPSWSAFPSRTEGLARH</sequence>